<reference evidence="2 3" key="1">
    <citation type="submission" date="2020-08" db="EMBL/GenBank/DDBJ databases">
        <title>Sequencing the genomes of 1000 actinobacteria strains.</title>
        <authorList>
            <person name="Klenk H.-P."/>
        </authorList>
    </citation>
    <scope>NUCLEOTIDE SEQUENCE [LARGE SCALE GENOMIC DNA]</scope>
    <source>
        <strain evidence="2 3">DSM 43768</strain>
    </source>
</reference>
<dbReference type="EMBL" id="JACHMI010000001">
    <property type="protein sequence ID" value="MBB6551333.1"/>
    <property type="molecule type" value="Genomic_DNA"/>
</dbReference>
<dbReference type="AlphaFoldDB" id="A0A7X0NX99"/>
<dbReference type="RefSeq" id="WP_312904481.1">
    <property type="nucleotide sequence ID" value="NZ_BAAAXY010000172.1"/>
</dbReference>
<feature type="region of interest" description="Disordered" evidence="1">
    <location>
        <begin position="1"/>
        <end position="26"/>
    </location>
</feature>
<name>A0A7X0NX99_9ACTN</name>
<organism evidence="2 3">
    <name type="scientific">Nonomuraea rubra</name>
    <dbReference type="NCBI Taxonomy" id="46180"/>
    <lineage>
        <taxon>Bacteria</taxon>
        <taxon>Bacillati</taxon>
        <taxon>Actinomycetota</taxon>
        <taxon>Actinomycetes</taxon>
        <taxon>Streptosporangiales</taxon>
        <taxon>Streptosporangiaceae</taxon>
        <taxon>Nonomuraea</taxon>
    </lineage>
</organism>
<accession>A0A7X0NX99</accession>
<feature type="compositionally biased region" description="Low complexity" evidence="1">
    <location>
        <begin position="13"/>
        <end position="25"/>
    </location>
</feature>
<comment type="caution">
    <text evidence="2">The sequence shown here is derived from an EMBL/GenBank/DDBJ whole genome shotgun (WGS) entry which is preliminary data.</text>
</comment>
<proteinExistence type="predicted"/>
<evidence type="ECO:0000313" key="2">
    <source>
        <dbReference type="EMBL" id="MBB6551333.1"/>
    </source>
</evidence>
<evidence type="ECO:0000256" key="1">
    <source>
        <dbReference type="SAM" id="MobiDB-lite"/>
    </source>
</evidence>
<dbReference type="Proteomes" id="UP000565579">
    <property type="component" value="Unassembled WGS sequence"/>
</dbReference>
<keyword evidence="3" id="KW-1185">Reference proteome</keyword>
<gene>
    <name evidence="2" type="ORF">HD593_006128</name>
</gene>
<sequence length="183" mass="19211">MAAPEGQGRIRGSRPAAAPGGARSPWTTRPCSSALFIALFIGRLSGRLSGGGPASFEATRFASGGKNALRIEVNGALGSLAFDFEATNDLWFHDHTLDSTEHGIRRVRVTGPDHPYAGAWWPPGHGLGYEHAFVHGTKDFLEAIAAGTGPAPSFGDGLRVQRVLAAVEQSAAEGSRFTTVEDS</sequence>
<dbReference type="Gene3D" id="3.30.360.10">
    <property type="entry name" value="Dihydrodipicolinate Reductase, domain 2"/>
    <property type="match status" value="1"/>
</dbReference>
<evidence type="ECO:0000313" key="3">
    <source>
        <dbReference type="Proteomes" id="UP000565579"/>
    </source>
</evidence>
<protein>
    <submittedName>
        <fullName evidence="2">Putative dehydrogenase</fullName>
    </submittedName>
</protein>